<comment type="similarity">
    <text evidence="2">Belongs to the UPF0324 family.</text>
</comment>
<comment type="subcellular location">
    <subcellularLocation>
        <location evidence="1">Cell membrane</location>
        <topology evidence="1">Multi-pass membrane protein</topology>
    </subcellularLocation>
</comment>
<gene>
    <name evidence="10" type="ORF">GGR41_001281</name>
    <name evidence="9" type="ORF">K8U84_02605</name>
</gene>
<dbReference type="PANTHER" id="PTHR30106">
    <property type="entry name" value="INNER MEMBRANE PROTEIN YEIH-RELATED"/>
    <property type="match status" value="1"/>
</dbReference>
<feature type="transmembrane region" description="Helical" evidence="8">
    <location>
        <begin position="269"/>
        <end position="286"/>
    </location>
</feature>
<accession>A0A9D2VEZ3</accession>
<reference evidence="10 12" key="1">
    <citation type="submission" date="2020-03" db="EMBL/GenBank/DDBJ databases">
        <title>Genomic Encyclopedia of Type Strains, Phase IV (KMG-IV): sequencing the most valuable type-strain genomes for metagenomic binning, comparative biology and taxonomic classification.</title>
        <authorList>
            <person name="Goeker M."/>
        </authorList>
    </citation>
    <scope>NUCLEOTIDE SEQUENCE [LARGE SCALE GENOMIC DNA]</scope>
    <source>
        <strain evidence="10 12">DSM 26613</strain>
    </source>
</reference>
<dbReference type="OrthoDB" id="5393513at2"/>
<keyword evidence="6 8" id="KW-0472">Membrane</keyword>
<evidence type="ECO:0000256" key="3">
    <source>
        <dbReference type="ARBA" id="ARBA00022475"/>
    </source>
</evidence>
<dbReference type="Proteomes" id="UP000783934">
    <property type="component" value="Unassembled WGS sequence"/>
</dbReference>
<reference evidence="9" key="2">
    <citation type="journal article" date="2021" name="PeerJ">
        <title>Extensive microbial diversity within the chicken gut microbiome revealed by metagenomics and culture.</title>
        <authorList>
            <person name="Gilroy R."/>
            <person name="Ravi A."/>
            <person name="Getino M."/>
            <person name="Pursley I."/>
            <person name="Horton D.L."/>
            <person name="Alikhan N.F."/>
            <person name="Baker D."/>
            <person name="Gharbi K."/>
            <person name="Hall N."/>
            <person name="Watson M."/>
            <person name="Adriaenssens E.M."/>
            <person name="Foster-Nyarko E."/>
            <person name="Jarju S."/>
            <person name="Secka A."/>
            <person name="Antonio M."/>
            <person name="Oren A."/>
            <person name="Chaudhuri R.R."/>
            <person name="La Ragione R."/>
            <person name="Hildebrand F."/>
            <person name="Pallen M.J."/>
        </authorList>
    </citation>
    <scope>NUCLEOTIDE SEQUENCE</scope>
    <source>
        <strain evidence="9">CHK175-13533</strain>
    </source>
</reference>
<keyword evidence="5 8" id="KW-1133">Transmembrane helix</keyword>
<evidence type="ECO:0000256" key="1">
    <source>
        <dbReference type="ARBA" id="ARBA00004651"/>
    </source>
</evidence>
<feature type="region of interest" description="Disordered" evidence="7">
    <location>
        <begin position="1"/>
        <end position="27"/>
    </location>
</feature>
<feature type="transmembrane region" description="Helical" evidence="8">
    <location>
        <begin position="91"/>
        <end position="109"/>
    </location>
</feature>
<dbReference type="Proteomes" id="UP000700248">
    <property type="component" value="Unassembled WGS sequence"/>
</dbReference>
<keyword evidence="12" id="KW-1185">Reference proteome</keyword>
<dbReference type="RefSeq" id="WP_077734359.1">
    <property type="nucleotide sequence ID" value="NZ_BMCQ01000001.1"/>
</dbReference>
<feature type="transmembrane region" description="Helical" evidence="8">
    <location>
        <begin position="206"/>
        <end position="227"/>
    </location>
</feature>
<feature type="transmembrane region" description="Helical" evidence="8">
    <location>
        <begin position="331"/>
        <end position="352"/>
    </location>
</feature>
<dbReference type="PANTHER" id="PTHR30106:SF1">
    <property type="entry name" value="UPF0324 MEMBRANE PROTEIN FN0533"/>
    <property type="match status" value="1"/>
</dbReference>
<feature type="transmembrane region" description="Helical" evidence="8">
    <location>
        <begin position="115"/>
        <end position="134"/>
    </location>
</feature>
<dbReference type="Pfam" id="PF03601">
    <property type="entry name" value="Cons_hypoth698"/>
    <property type="match status" value="1"/>
</dbReference>
<feature type="transmembrane region" description="Helical" evidence="8">
    <location>
        <begin position="33"/>
        <end position="54"/>
    </location>
</feature>
<keyword evidence="4 8" id="KW-0812">Transmembrane</keyword>
<organism evidence="9 11">
    <name type="scientific">Paenalcaligenes hominis</name>
    <dbReference type="NCBI Taxonomy" id="643674"/>
    <lineage>
        <taxon>Bacteria</taxon>
        <taxon>Pseudomonadati</taxon>
        <taxon>Pseudomonadota</taxon>
        <taxon>Betaproteobacteria</taxon>
        <taxon>Burkholderiales</taxon>
        <taxon>Alcaligenaceae</taxon>
        <taxon>Paenalcaligenes</taxon>
    </lineage>
</organism>
<dbReference type="EMBL" id="JAATIZ010000002">
    <property type="protein sequence ID" value="NJB65052.1"/>
    <property type="molecule type" value="Genomic_DNA"/>
</dbReference>
<comment type="caution">
    <text evidence="9">The sequence shown here is derived from an EMBL/GenBank/DDBJ whole genome shotgun (WGS) entry which is preliminary data.</text>
</comment>
<sequence>MGATTVHVSTAEPQHKSDRPQTKQTDIPRKPSIWQGIALAAGLAVVATVLGRWLPTVGGPVFAIVLGLVIRNSLGMLPVFQPGLAFASKKVLQWSIIALGFGLSFTQVVQTGFESLWVTLITMAAAFIVAAVLGRALGIPDKLRTLIGAGTAICGGSAIAAVAPIIKPEEHETAFAISTIFLFNVVAVLVFPFFGHALNMSDIGFGLWAGTAINDTSSVVAAAYSYSTEAGDYATVVKLTRATFIIPICLFYVVLEVRRQQQQGGGFSIQRLIPWFIVWFVVASMVRSTGVLPAEVLSVLQIVAQFLMVLALAAIGLSSNMRLMARTGWRPVALGLGVWIAVAVTSLAVQLYSGAW</sequence>
<evidence type="ECO:0000313" key="10">
    <source>
        <dbReference type="EMBL" id="NJB65052.1"/>
    </source>
</evidence>
<dbReference type="GO" id="GO:0005886">
    <property type="term" value="C:plasma membrane"/>
    <property type="evidence" value="ECO:0007669"/>
    <property type="project" value="UniProtKB-SubCell"/>
</dbReference>
<evidence type="ECO:0000313" key="9">
    <source>
        <dbReference type="EMBL" id="HJH23426.1"/>
    </source>
</evidence>
<evidence type="ECO:0000313" key="12">
    <source>
        <dbReference type="Proteomes" id="UP000783934"/>
    </source>
</evidence>
<evidence type="ECO:0000256" key="5">
    <source>
        <dbReference type="ARBA" id="ARBA00022989"/>
    </source>
</evidence>
<feature type="transmembrane region" description="Helical" evidence="8">
    <location>
        <begin position="60"/>
        <end position="79"/>
    </location>
</feature>
<feature type="transmembrane region" description="Helical" evidence="8">
    <location>
        <begin position="298"/>
        <end position="319"/>
    </location>
</feature>
<evidence type="ECO:0000256" key="2">
    <source>
        <dbReference type="ARBA" id="ARBA00007977"/>
    </source>
</evidence>
<feature type="compositionally biased region" description="Basic and acidic residues" evidence="7">
    <location>
        <begin position="13"/>
        <end position="27"/>
    </location>
</feature>
<proteinExistence type="inferred from homology"/>
<dbReference type="EMBL" id="DYTQ01000035">
    <property type="protein sequence ID" value="HJH23426.1"/>
    <property type="molecule type" value="Genomic_DNA"/>
</dbReference>
<dbReference type="AlphaFoldDB" id="A0A9D2VEZ3"/>
<name>A0A9D2VEZ3_9BURK</name>
<feature type="transmembrane region" description="Helical" evidence="8">
    <location>
        <begin position="239"/>
        <end position="257"/>
    </location>
</feature>
<feature type="compositionally biased region" description="Polar residues" evidence="7">
    <location>
        <begin position="1"/>
        <end position="12"/>
    </location>
</feature>
<dbReference type="InterPro" id="IPR018383">
    <property type="entry name" value="UPF0324_pro"/>
</dbReference>
<evidence type="ECO:0000256" key="4">
    <source>
        <dbReference type="ARBA" id="ARBA00022692"/>
    </source>
</evidence>
<evidence type="ECO:0000256" key="7">
    <source>
        <dbReference type="SAM" id="MobiDB-lite"/>
    </source>
</evidence>
<feature type="transmembrane region" description="Helical" evidence="8">
    <location>
        <begin position="173"/>
        <end position="194"/>
    </location>
</feature>
<evidence type="ECO:0000313" key="11">
    <source>
        <dbReference type="Proteomes" id="UP000700248"/>
    </source>
</evidence>
<evidence type="ECO:0000256" key="8">
    <source>
        <dbReference type="SAM" id="Phobius"/>
    </source>
</evidence>
<protein>
    <submittedName>
        <fullName evidence="10">Integral membrane protein (TIGR00698 family)</fullName>
    </submittedName>
    <submittedName>
        <fullName evidence="9">YeiH family protein</fullName>
    </submittedName>
</protein>
<feature type="transmembrane region" description="Helical" evidence="8">
    <location>
        <begin position="146"/>
        <end position="167"/>
    </location>
</feature>
<reference evidence="9" key="3">
    <citation type="submission" date="2021-09" db="EMBL/GenBank/DDBJ databases">
        <authorList>
            <person name="Gilroy R."/>
        </authorList>
    </citation>
    <scope>NUCLEOTIDE SEQUENCE</scope>
    <source>
        <strain evidence="9">CHK175-13533</strain>
    </source>
</reference>
<evidence type="ECO:0000256" key="6">
    <source>
        <dbReference type="ARBA" id="ARBA00023136"/>
    </source>
</evidence>
<keyword evidence="3" id="KW-1003">Cell membrane</keyword>